<keyword evidence="1" id="KW-0472">Membrane</keyword>
<name>A0A974DBM8_XENLA</name>
<dbReference type="Proteomes" id="UP000694892">
    <property type="component" value="Chromosome 3L"/>
</dbReference>
<feature type="transmembrane region" description="Helical" evidence="1">
    <location>
        <begin position="17"/>
        <end position="39"/>
    </location>
</feature>
<dbReference type="AlphaFoldDB" id="A0A974DBM8"/>
<feature type="transmembrane region" description="Helical" evidence="1">
    <location>
        <begin position="75"/>
        <end position="92"/>
    </location>
</feature>
<keyword evidence="1" id="KW-0812">Transmembrane</keyword>
<sequence length="117" mass="13529">MRDTSAYCISHFMPFRALALTSGAIIICCCVFLCFLLAISKSKLSVPWYNALCLKEISEYKLIPETSVYVWFRKIIIQAFVAGYVNICHFFYTSLTTRYISHEVILTICYLQAKCRK</sequence>
<evidence type="ECO:0000313" key="2">
    <source>
        <dbReference type="EMBL" id="OCT88828.1"/>
    </source>
</evidence>
<proteinExistence type="predicted"/>
<evidence type="ECO:0000256" key="1">
    <source>
        <dbReference type="SAM" id="Phobius"/>
    </source>
</evidence>
<accession>A0A974DBM8</accession>
<gene>
    <name evidence="2" type="ORF">XELAEV_18017456mg</name>
</gene>
<reference evidence="3" key="1">
    <citation type="journal article" date="2016" name="Nature">
        <title>Genome evolution in the allotetraploid frog Xenopus laevis.</title>
        <authorList>
            <person name="Session A.M."/>
            <person name="Uno Y."/>
            <person name="Kwon T."/>
            <person name="Chapman J.A."/>
            <person name="Toyoda A."/>
            <person name="Takahashi S."/>
            <person name="Fukui A."/>
            <person name="Hikosaka A."/>
            <person name="Suzuki A."/>
            <person name="Kondo M."/>
            <person name="van Heeringen S.J."/>
            <person name="Quigley I."/>
            <person name="Heinz S."/>
            <person name="Ogino H."/>
            <person name="Ochi H."/>
            <person name="Hellsten U."/>
            <person name="Lyons J.B."/>
            <person name="Simakov O."/>
            <person name="Putnam N."/>
            <person name="Stites J."/>
            <person name="Kuroki Y."/>
            <person name="Tanaka T."/>
            <person name="Michiue T."/>
            <person name="Watanabe M."/>
            <person name="Bogdanovic O."/>
            <person name="Lister R."/>
            <person name="Georgiou G."/>
            <person name="Paranjpe S.S."/>
            <person name="van Kruijsbergen I."/>
            <person name="Shu S."/>
            <person name="Carlson J."/>
            <person name="Kinoshita T."/>
            <person name="Ohta Y."/>
            <person name="Mawaribuchi S."/>
            <person name="Jenkins J."/>
            <person name="Grimwood J."/>
            <person name="Schmutz J."/>
            <person name="Mitros T."/>
            <person name="Mozaffari S.V."/>
            <person name="Suzuki Y."/>
            <person name="Haramoto Y."/>
            <person name="Yamamoto T.S."/>
            <person name="Takagi C."/>
            <person name="Heald R."/>
            <person name="Miller K."/>
            <person name="Haudenschild C."/>
            <person name="Kitzman J."/>
            <person name="Nakayama T."/>
            <person name="Izutsu Y."/>
            <person name="Robert J."/>
            <person name="Fortriede J."/>
            <person name="Burns K."/>
            <person name="Lotay V."/>
            <person name="Karimi K."/>
            <person name="Yasuoka Y."/>
            <person name="Dichmann D.S."/>
            <person name="Flajnik M.F."/>
            <person name="Houston D.W."/>
            <person name="Shendure J."/>
            <person name="DuPasquier L."/>
            <person name="Vize P.D."/>
            <person name="Zorn A.M."/>
            <person name="Ito M."/>
            <person name="Marcotte E.M."/>
            <person name="Wallingford J.B."/>
            <person name="Ito Y."/>
            <person name="Asashima M."/>
            <person name="Ueno N."/>
            <person name="Matsuda Y."/>
            <person name="Veenstra G.J."/>
            <person name="Fujiyama A."/>
            <person name="Harland R.M."/>
            <person name="Taira M."/>
            <person name="Rokhsar D.S."/>
        </authorList>
    </citation>
    <scope>NUCLEOTIDE SEQUENCE [LARGE SCALE GENOMIC DNA]</scope>
    <source>
        <strain evidence="3">J</strain>
    </source>
</reference>
<dbReference type="EMBL" id="CM004470">
    <property type="protein sequence ID" value="OCT88828.1"/>
    <property type="molecule type" value="Genomic_DNA"/>
</dbReference>
<organism evidence="2 3">
    <name type="scientific">Xenopus laevis</name>
    <name type="common">African clawed frog</name>
    <dbReference type="NCBI Taxonomy" id="8355"/>
    <lineage>
        <taxon>Eukaryota</taxon>
        <taxon>Metazoa</taxon>
        <taxon>Chordata</taxon>
        <taxon>Craniata</taxon>
        <taxon>Vertebrata</taxon>
        <taxon>Euteleostomi</taxon>
        <taxon>Amphibia</taxon>
        <taxon>Batrachia</taxon>
        <taxon>Anura</taxon>
        <taxon>Pipoidea</taxon>
        <taxon>Pipidae</taxon>
        <taxon>Xenopodinae</taxon>
        <taxon>Xenopus</taxon>
        <taxon>Xenopus</taxon>
    </lineage>
</organism>
<evidence type="ECO:0000313" key="3">
    <source>
        <dbReference type="Proteomes" id="UP000694892"/>
    </source>
</evidence>
<protein>
    <submittedName>
        <fullName evidence="2">Uncharacterized protein</fullName>
    </submittedName>
</protein>
<keyword evidence="1" id="KW-1133">Transmembrane helix</keyword>